<sequence length="243" mass="27601">MAQNIISYGSGFLIASYFPCYFYMAFGLRALRWHVFYGVPMFLLIPFGVSFLFAYPLTGKLEYATSYGMIIPGVYALILLFIMLKAIRSQNPSENDLAFSYGKPEMYKVYSAVVPWVLMGVFVYLHISQWIQIMVTNSGFLVVTILCFRKTIRWERARDLQLNAVYVAGVGASIFEHNCAVYGLTARETEISLLISQGMQYKFIADKLFISLDTVKSHVKNIFKKVGVNDKTELVYKLGQGVI</sequence>
<feature type="transmembrane region" description="Helical" evidence="4">
    <location>
        <begin position="130"/>
        <end position="148"/>
    </location>
</feature>
<evidence type="ECO:0000256" key="2">
    <source>
        <dbReference type="ARBA" id="ARBA00023125"/>
    </source>
</evidence>
<keyword evidence="3" id="KW-0804">Transcription</keyword>
<dbReference type="AlphaFoldDB" id="A0A0T5VQ30"/>
<dbReference type="STRING" id="687842.ASU31_10420"/>
<proteinExistence type="predicted"/>
<comment type="caution">
    <text evidence="6">The sequence shown here is derived from an EMBL/GenBank/DDBJ whole genome shotgun (WGS) entry which is preliminary data.</text>
</comment>
<dbReference type="PROSITE" id="PS00622">
    <property type="entry name" value="HTH_LUXR_1"/>
    <property type="match status" value="1"/>
</dbReference>
<accession>A0A0T5VQ30</accession>
<dbReference type="GO" id="GO:0003677">
    <property type="term" value="F:DNA binding"/>
    <property type="evidence" value="ECO:0007669"/>
    <property type="project" value="UniProtKB-KW"/>
</dbReference>
<dbReference type="InterPro" id="IPR016032">
    <property type="entry name" value="Sig_transdc_resp-reg_C-effctor"/>
</dbReference>
<evidence type="ECO:0000256" key="3">
    <source>
        <dbReference type="ARBA" id="ARBA00023163"/>
    </source>
</evidence>
<keyword evidence="1" id="KW-0805">Transcription regulation</keyword>
<reference evidence="6 7" key="1">
    <citation type="submission" date="2015-11" db="EMBL/GenBank/DDBJ databases">
        <title>Sequence of Pedobacter ginsenosidimutans.</title>
        <authorList>
            <person name="Carson E."/>
            <person name="Keyser V."/>
            <person name="Newman J."/>
            <person name="Miller J."/>
        </authorList>
    </citation>
    <scope>NUCLEOTIDE SEQUENCE [LARGE SCALE GENOMIC DNA]</scope>
    <source>
        <strain evidence="6 7">KACC 14530</strain>
    </source>
</reference>
<dbReference type="Gene3D" id="1.10.10.10">
    <property type="entry name" value="Winged helix-like DNA-binding domain superfamily/Winged helix DNA-binding domain"/>
    <property type="match status" value="1"/>
</dbReference>
<evidence type="ECO:0000313" key="7">
    <source>
        <dbReference type="Proteomes" id="UP000051950"/>
    </source>
</evidence>
<dbReference type="PRINTS" id="PR00038">
    <property type="entry name" value="HTHLUXR"/>
</dbReference>
<dbReference type="Pfam" id="PF00196">
    <property type="entry name" value="GerE"/>
    <property type="match status" value="1"/>
</dbReference>
<keyword evidence="2" id="KW-0238">DNA-binding</keyword>
<evidence type="ECO:0000313" key="6">
    <source>
        <dbReference type="EMBL" id="KRT15917.1"/>
    </source>
</evidence>
<dbReference type="InterPro" id="IPR036388">
    <property type="entry name" value="WH-like_DNA-bd_sf"/>
</dbReference>
<dbReference type="PROSITE" id="PS50043">
    <property type="entry name" value="HTH_LUXR_2"/>
    <property type="match status" value="1"/>
</dbReference>
<feature type="transmembrane region" description="Helical" evidence="4">
    <location>
        <begin position="107"/>
        <end position="124"/>
    </location>
</feature>
<dbReference type="GO" id="GO:0006355">
    <property type="term" value="P:regulation of DNA-templated transcription"/>
    <property type="evidence" value="ECO:0007669"/>
    <property type="project" value="InterPro"/>
</dbReference>
<protein>
    <recommendedName>
        <fullName evidence="5">HTH luxR-type domain-containing protein</fullName>
    </recommendedName>
</protein>
<dbReference type="Proteomes" id="UP000051950">
    <property type="component" value="Unassembled WGS sequence"/>
</dbReference>
<dbReference type="PANTHER" id="PTHR44688:SF16">
    <property type="entry name" value="DNA-BINDING TRANSCRIPTIONAL ACTIVATOR DEVR_DOSR"/>
    <property type="match status" value="1"/>
</dbReference>
<feature type="transmembrane region" description="Helical" evidence="4">
    <location>
        <begin position="67"/>
        <end position="87"/>
    </location>
</feature>
<keyword evidence="4" id="KW-0812">Transmembrane</keyword>
<evidence type="ECO:0000256" key="1">
    <source>
        <dbReference type="ARBA" id="ARBA00023015"/>
    </source>
</evidence>
<feature type="domain" description="HTH luxR-type" evidence="5">
    <location>
        <begin position="177"/>
        <end position="242"/>
    </location>
</feature>
<keyword evidence="4" id="KW-1133">Transmembrane helix</keyword>
<dbReference type="CDD" id="cd06170">
    <property type="entry name" value="LuxR_C_like"/>
    <property type="match status" value="1"/>
</dbReference>
<keyword evidence="4" id="KW-0472">Membrane</keyword>
<dbReference type="InterPro" id="IPR000792">
    <property type="entry name" value="Tscrpt_reg_LuxR_C"/>
</dbReference>
<feature type="transmembrane region" description="Helical" evidence="4">
    <location>
        <begin position="6"/>
        <end position="28"/>
    </location>
</feature>
<dbReference type="EMBL" id="LMZQ01000006">
    <property type="protein sequence ID" value="KRT15917.1"/>
    <property type="molecule type" value="Genomic_DNA"/>
</dbReference>
<organism evidence="6 7">
    <name type="scientific">Pedobacter ginsenosidimutans</name>
    <dbReference type="NCBI Taxonomy" id="687842"/>
    <lineage>
        <taxon>Bacteria</taxon>
        <taxon>Pseudomonadati</taxon>
        <taxon>Bacteroidota</taxon>
        <taxon>Sphingobacteriia</taxon>
        <taxon>Sphingobacteriales</taxon>
        <taxon>Sphingobacteriaceae</taxon>
        <taxon>Pedobacter</taxon>
    </lineage>
</organism>
<dbReference type="PANTHER" id="PTHR44688">
    <property type="entry name" value="DNA-BINDING TRANSCRIPTIONAL ACTIVATOR DEVR_DOSR"/>
    <property type="match status" value="1"/>
</dbReference>
<dbReference type="SUPFAM" id="SSF46894">
    <property type="entry name" value="C-terminal effector domain of the bipartite response regulators"/>
    <property type="match status" value="1"/>
</dbReference>
<dbReference type="SMART" id="SM00421">
    <property type="entry name" value="HTH_LUXR"/>
    <property type="match status" value="1"/>
</dbReference>
<evidence type="ECO:0000256" key="4">
    <source>
        <dbReference type="SAM" id="Phobius"/>
    </source>
</evidence>
<keyword evidence="7" id="KW-1185">Reference proteome</keyword>
<gene>
    <name evidence="6" type="ORF">ASU31_10420</name>
</gene>
<feature type="transmembrane region" description="Helical" evidence="4">
    <location>
        <begin position="35"/>
        <end position="55"/>
    </location>
</feature>
<evidence type="ECO:0000259" key="5">
    <source>
        <dbReference type="PROSITE" id="PS50043"/>
    </source>
</evidence>
<name>A0A0T5VQ30_9SPHI</name>